<reference evidence="3" key="1">
    <citation type="submission" date="2019-10" db="EMBL/GenBank/DDBJ databases">
        <title>Lacipirellula parvula gen. nov., sp. nov., representing a lineage of planctomycetes widespread in freshwater anoxic habitats, and description of the family Lacipirellulaceae.</title>
        <authorList>
            <person name="Dedysh S.N."/>
            <person name="Kulichevskaya I.S."/>
            <person name="Beletsky A.V."/>
            <person name="Rakitin A.L."/>
            <person name="Mardanov A.V."/>
            <person name="Ivanova A.A."/>
            <person name="Saltykova V.X."/>
            <person name="Rijpstra W.I.C."/>
            <person name="Sinninghe Damste J.S."/>
            <person name="Ravin N.V."/>
        </authorList>
    </citation>
    <scope>NUCLEOTIDE SEQUENCE [LARGE SCALE GENOMIC DNA]</scope>
    <source>
        <strain evidence="3">PX69</strain>
    </source>
</reference>
<accession>A0A5K7X6Q6</accession>
<keyword evidence="1" id="KW-0472">Membrane</keyword>
<dbReference type="RefSeq" id="WP_152096762.1">
    <property type="nucleotide sequence ID" value="NZ_AP021861.1"/>
</dbReference>
<dbReference type="AlphaFoldDB" id="A0A5K7X6Q6"/>
<sequence>MAWLFERAIELAAWVALVLGLVFLTGAVYYLVHGIRLWKIDGGEDSADYLMLSLMSASAFVLSIVAMGILACIDHYVFDADERTTK</sequence>
<gene>
    <name evidence="2" type="ORF">PLANPX_0023</name>
</gene>
<name>A0A5K7X6Q6_9BACT</name>
<protein>
    <submittedName>
        <fullName evidence="2">Uncharacterized protein</fullName>
    </submittedName>
</protein>
<evidence type="ECO:0000256" key="1">
    <source>
        <dbReference type="SAM" id="Phobius"/>
    </source>
</evidence>
<proteinExistence type="predicted"/>
<keyword evidence="1" id="KW-1133">Transmembrane helix</keyword>
<organism evidence="2 3">
    <name type="scientific">Lacipirellula parvula</name>
    <dbReference type="NCBI Taxonomy" id="2650471"/>
    <lineage>
        <taxon>Bacteria</taxon>
        <taxon>Pseudomonadati</taxon>
        <taxon>Planctomycetota</taxon>
        <taxon>Planctomycetia</taxon>
        <taxon>Pirellulales</taxon>
        <taxon>Lacipirellulaceae</taxon>
        <taxon>Lacipirellula</taxon>
    </lineage>
</organism>
<keyword evidence="1" id="KW-0812">Transmembrane</keyword>
<dbReference type="Proteomes" id="UP000326837">
    <property type="component" value="Chromosome"/>
</dbReference>
<feature type="transmembrane region" description="Helical" evidence="1">
    <location>
        <begin position="52"/>
        <end position="73"/>
    </location>
</feature>
<evidence type="ECO:0000313" key="3">
    <source>
        <dbReference type="Proteomes" id="UP000326837"/>
    </source>
</evidence>
<keyword evidence="3" id="KW-1185">Reference proteome</keyword>
<feature type="transmembrane region" description="Helical" evidence="1">
    <location>
        <begin position="12"/>
        <end position="32"/>
    </location>
</feature>
<evidence type="ECO:0000313" key="2">
    <source>
        <dbReference type="EMBL" id="BBO30411.1"/>
    </source>
</evidence>
<dbReference type="KEGG" id="lpav:PLANPX_0023"/>
<dbReference type="EMBL" id="AP021861">
    <property type="protein sequence ID" value="BBO30411.1"/>
    <property type="molecule type" value="Genomic_DNA"/>
</dbReference>